<comment type="similarity">
    <text evidence="1 3">Belongs to the pirin family.</text>
</comment>
<dbReference type="OrthoDB" id="9780903at2"/>
<dbReference type="RefSeq" id="WP_079728534.1">
    <property type="nucleotide sequence ID" value="NZ_FUZP01000003.1"/>
</dbReference>
<feature type="region of interest" description="Disordered" evidence="4">
    <location>
        <begin position="1"/>
        <end position="22"/>
    </location>
</feature>
<proteinExistence type="inferred from homology"/>
<dbReference type="STRING" id="123320.SAMN06309945_2489"/>
<evidence type="ECO:0000259" key="5">
    <source>
        <dbReference type="Pfam" id="PF02678"/>
    </source>
</evidence>
<feature type="binding site" evidence="2">
    <location>
        <position position="117"/>
    </location>
    <ligand>
        <name>Fe cation</name>
        <dbReference type="ChEBI" id="CHEBI:24875"/>
    </ligand>
</feature>
<dbReference type="EMBL" id="FUZP01000003">
    <property type="protein sequence ID" value="SKC67145.1"/>
    <property type="molecule type" value="Genomic_DNA"/>
</dbReference>
<keyword evidence="2" id="KW-0408">Iron</keyword>
<dbReference type="CDD" id="cd02247">
    <property type="entry name" value="cupin_pirin_C"/>
    <property type="match status" value="1"/>
</dbReference>
<protein>
    <recommendedName>
        <fullName evidence="9">Pirin</fullName>
    </recommendedName>
</protein>
<feature type="domain" description="Pirin C-terminal" evidence="6">
    <location>
        <begin position="188"/>
        <end position="285"/>
    </location>
</feature>
<evidence type="ECO:0000256" key="3">
    <source>
        <dbReference type="RuleBase" id="RU003457"/>
    </source>
</evidence>
<dbReference type="AlphaFoldDB" id="A0A1T5KUL1"/>
<feature type="region of interest" description="Disordered" evidence="4">
    <location>
        <begin position="293"/>
        <end position="324"/>
    </location>
</feature>
<dbReference type="Gene3D" id="2.60.120.10">
    <property type="entry name" value="Jelly Rolls"/>
    <property type="match status" value="2"/>
</dbReference>
<feature type="compositionally biased region" description="Basic and acidic residues" evidence="4">
    <location>
        <begin position="1"/>
        <end position="18"/>
    </location>
</feature>
<evidence type="ECO:0000256" key="2">
    <source>
        <dbReference type="PIRSR" id="PIRSR006232-1"/>
    </source>
</evidence>
<feature type="domain" description="Pirin N-terminal" evidence="5">
    <location>
        <begin position="40"/>
        <end position="136"/>
    </location>
</feature>
<keyword evidence="8" id="KW-1185">Reference proteome</keyword>
<name>A0A1T5KUL1_9MICO</name>
<dbReference type="InterPro" id="IPR008778">
    <property type="entry name" value="Pirin_C_dom"/>
</dbReference>
<comment type="cofactor">
    <cofactor evidence="2">
        <name>Fe cation</name>
        <dbReference type="ChEBI" id="CHEBI:24875"/>
    </cofactor>
    <text evidence="2">Binds 1 Fe cation per subunit.</text>
</comment>
<dbReference type="Pfam" id="PF02678">
    <property type="entry name" value="Pirin"/>
    <property type="match status" value="1"/>
</dbReference>
<dbReference type="PANTHER" id="PTHR13903:SF8">
    <property type="entry name" value="PIRIN"/>
    <property type="match status" value="1"/>
</dbReference>
<reference evidence="7 8" key="1">
    <citation type="submission" date="2017-02" db="EMBL/GenBank/DDBJ databases">
        <authorList>
            <person name="Peterson S.W."/>
        </authorList>
    </citation>
    <scope>NUCLEOTIDE SEQUENCE [LARGE SCALE GENOMIC DNA]</scope>
    <source>
        <strain evidence="7 8">VKM Ac-2059</strain>
    </source>
</reference>
<dbReference type="PANTHER" id="PTHR13903">
    <property type="entry name" value="PIRIN-RELATED"/>
    <property type="match status" value="1"/>
</dbReference>
<dbReference type="SUPFAM" id="SSF51182">
    <property type="entry name" value="RmlC-like cupins"/>
    <property type="match status" value="1"/>
</dbReference>
<evidence type="ECO:0000259" key="6">
    <source>
        <dbReference type="Pfam" id="PF05726"/>
    </source>
</evidence>
<dbReference type="Proteomes" id="UP000190857">
    <property type="component" value="Unassembled WGS sequence"/>
</dbReference>
<evidence type="ECO:0000256" key="1">
    <source>
        <dbReference type="ARBA" id="ARBA00008416"/>
    </source>
</evidence>
<sequence>MTRLDGHNTESVSRRPDTDGPEMLLLEPREVPLGGVRGIQVHRLLPQRALPMVGAWCFFDRFDEQALMRVLPHPHTGLQTVTWPLVGDIRHRDSVGSDVTLRPGELNLMTSGRGVSHSEFSIGEEPGPLEGLQFWVALPPEAAAGEAAFETHADLPVFTDGAMRATVFLGELGGVRSPATTHTPIVGADARLPDAASATIPLLPGFEYAIAVLSGALRVGDALLTSGPMLYLGLDREHVTVQAEGDARFILLGGEPFAEDLIMWWNFVGRSHDDIVSARDDWEAQAGRFGHVEGHAGARIPAPPLPNVRLTPRRRRRPRAVDPA</sequence>
<keyword evidence="2" id="KW-0479">Metal-binding</keyword>
<dbReference type="InterPro" id="IPR003829">
    <property type="entry name" value="Pirin_N_dom"/>
</dbReference>
<dbReference type="InterPro" id="IPR011051">
    <property type="entry name" value="RmlC_Cupin_sf"/>
</dbReference>
<dbReference type="InterPro" id="IPR012093">
    <property type="entry name" value="Pirin"/>
</dbReference>
<accession>A0A1T5KUL1</accession>
<evidence type="ECO:0000313" key="8">
    <source>
        <dbReference type="Proteomes" id="UP000190857"/>
    </source>
</evidence>
<evidence type="ECO:0000313" key="7">
    <source>
        <dbReference type="EMBL" id="SKC67145.1"/>
    </source>
</evidence>
<gene>
    <name evidence="7" type="ORF">SAMN06309945_2489</name>
</gene>
<organism evidence="7 8">
    <name type="scientific">Okibacterium fritillariae</name>
    <dbReference type="NCBI Taxonomy" id="123320"/>
    <lineage>
        <taxon>Bacteria</taxon>
        <taxon>Bacillati</taxon>
        <taxon>Actinomycetota</taxon>
        <taxon>Actinomycetes</taxon>
        <taxon>Micrococcales</taxon>
        <taxon>Microbacteriaceae</taxon>
        <taxon>Okibacterium</taxon>
    </lineage>
</organism>
<feature type="binding site" evidence="2">
    <location>
        <position position="119"/>
    </location>
    <ligand>
        <name>Fe cation</name>
        <dbReference type="ChEBI" id="CHEBI:24875"/>
    </ligand>
</feature>
<dbReference type="PIRSF" id="PIRSF006232">
    <property type="entry name" value="Pirin"/>
    <property type="match status" value="1"/>
</dbReference>
<evidence type="ECO:0008006" key="9">
    <source>
        <dbReference type="Google" id="ProtNLM"/>
    </source>
</evidence>
<evidence type="ECO:0000256" key="4">
    <source>
        <dbReference type="SAM" id="MobiDB-lite"/>
    </source>
</evidence>
<dbReference type="Pfam" id="PF05726">
    <property type="entry name" value="Pirin_C"/>
    <property type="match status" value="1"/>
</dbReference>
<dbReference type="InterPro" id="IPR014710">
    <property type="entry name" value="RmlC-like_jellyroll"/>
</dbReference>
<dbReference type="GO" id="GO:0046872">
    <property type="term" value="F:metal ion binding"/>
    <property type="evidence" value="ECO:0007669"/>
    <property type="project" value="UniProtKB-KW"/>
</dbReference>
<feature type="binding site" evidence="2">
    <location>
        <position position="73"/>
    </location>
    <ligand>
        <name>Fe cation</name>
        <dbReference type="ChEBI" id="CHEBI:24875"/>
    </ligand>
</feature>
<feature type="binding site" evidence="2">
    <location>
        <position position="75"/>
    </location>
    <ligand>
        <name>Fe cation</name>
        <dbReference type="ChEBI" id="CHEBI:24875"/>
    </ligand>
</feature>